<comment type="caution">
    <text evidence="1">The sequence shown here is derived from an EMBL/GenBank/DDBJ whole genome shotgun (WGS) entry which is preliminary data.</text>
</comment>
<proteinExistence type="predicted"/>
<evidence type="ECO:0000313" key="1">
    <source>
        <dbReference type="EMBL" id="MCS0499241.1"/>
    </source>
</evidence>
<evidence type="ECO:0008006" key="3">
    <source>
        <dbReference type="Google" id="ProtNLM"/>
    </source>
</evidence>
<dbReference type="RefSeq" id="WP_258798261.1">
    <property type="nucleotide sequence ID" value="NZ_JANTHX010000005.1"/>
</dbReference>
<dbReference type="Gene3D" id="1.25.10.10">
    <property type="entry name" value="Leucine-rich Repeat Variant"/>
    <property type="match status" value="1"/>
</dbReference>
<dbReference type="InterPro" id="IPR011989">
    <property type="entry name" value="ARM-like"/>
</dbReference>
<reference evidence="1 2" key="1">
    <citation type="submission" date="2022-08" db="EMBL/GenBank/DDBJ databases">
        <authorList>
            <person name="Li F."/>
        </authorList>
    </citation>
    <scope>NUCLEOTIDE SEQUENCE [LARGE SCALE GENOMIC DNA]</scope>
    <source>
        <strain evidence="1 2">10F1B-8-1</strain>
    </source>
</reference>
<evidence type="ECO:0000313" key="2">
    <source>
        <dbReference type="Proteomes" id="UP001205337"/>
    </source>
</evidence>
<sequence>MNLRRDVARAVDEAADPSTPLERLRVLAVHDSRVVRAAVAARRPLSRELAEQLREDDAWQVRFALIPAAEGDPERQLMLAASTDKWMRAILAEVPGLSIEAQRILAGDEFSETVGRIAKNTRDRALYDELMLDPRPRVRGFCAWNDALCTADDARRLARDRSSVARASAVHRPELDESDLIELARDRSASVQWQVIATRPSSRAALEIIAREGDDVNALHARRALESLDAVARHHDLPDGAGA</sequence>
<dbReference type="Proteomes" id="UP001205337">
    <property type="component" value="Unassembled WGS sequence"/>
</dbReference>
<name>A0ABT1ZF00_9MICO</name>
<gene>
    <name evidence="1" type="ORF">NUH29_06725</name>
</gene>
<accession>A0ABT1ZF00</accession>
<protein>
    <recommendedName>
        <fullName evidence="3">HEAT repeat domain-containing protein</fullName>
    </recommendedName>
</protein>
<keyword evidence="2" id="KW-1185">Reference proteome</keyword>
<organism evidence="1 2">
    <name type="scientific">Protaetiibacter mangrovi</name>
    <dbReference type="NCBI Taxonomy" id="2970926"/>
    <lineage>
        <taxon>Bacteria</taxon>
        <taxon>Bacillati</taxon>
        <taxon>Actinomycetota</taxon>
        <taxon>Actinomycetes</taxon>
        <taxon>Micrococcales</taxon>
        <taxon>Microbacteriaceae</taxon>
        <taxon>Protaetiibacter</taxon>
    </lineage>
</organism>
<dbReference type="EMBL" id="JANTHX010000005">
    <property type="protein sequence ID" value="MCS0499241.1"/>
    <property type="molecule type" value="Genomic_DNA"/>
</dbReference>